<evidence type="ECO:0000259" key="8">
    <source>
        <dbReference type="Pfam" id="PF09334"/>
    </source>
</evidence>
<dbReference type="InterPro" id="IPR029038">
    <property type="entry name" value="MetRS_Zn"/>
</dbReference>
<dbReference type="PANTHER" id="PTHR45765:SF1">
    <property type="entry name" value="METHIONINE--TRNA LIGASE, CYTOPLASMIC"/>
    <property type="match status" value="1"/>
</dbReference>
<feature type="domain" description="Methionyl/Leucyl tRNA synthetase" evidence="8">
    <location>
        <begin position="30"/>
        <end position="417"/>
    </location>
</feature>
<keyword evidence="10" id="KW-1185">Reference proteome</keyword>
<dbReference type="STRING" id="1048340.SAMN05444487_1205"/>
<comment type="catalytic activity">
    <reaction evidence="6">
        <text>tRNA(Met) + L-methionine + ATP = L-methionyl-tRNA(Met) + AMP + diphosphate</text>
        <dbReference type="Rhea" id="RHEA:13481"/>
        <dbReference type="Rhea" id="RHEA-COMP:9667"/>
        <dbReference type="Rhea" id="RHEA-COMP:9698"/>
        <dbReference type="ChEBI" id="CHEBI:30616"/>
        <dbReference type="ChEBI" id="CHEBI:33019"/>
        <dbReference type="ChEBI" id="CHEBI:57844"/>
        <dbReference type="ChEBI" id="CHEBI:78442"/>
        <dbReference type="ChEBI" id="CHEBI:78530"/>
        <dbReference type="ChEBI" id="CHEBI:456215"/>
        <dbReference type="EC" id="6.1.1.10"/>
    </reaction>
</comment>
<dbReference type="OrthoDB" id="9810191at2"/>
<keyword evidence="2 7" id="KW-0547">Nucleotide-binding</keyword>
<dbReference type="InterPro" id="IPR015413">
    <property type="entry name" value="Methionyl/Leucyl_tRNA_Synth"/>
</dbReference>
<dbReference type="Gene3D" id="2.20.28.20">
    <property type="entry name" value="Methionyl-tRNA synthetase, Zn-domain"/>
    <property type="match status" value="1"/>
</dbReference>
<proteinExistence type="inferred from homology"/>
<keyword evidence="3 7" id="KW-0067">ATP-binding</keyword>
<evidence type="ECO:0000256" key="2">
    <source>
        <dbReference type="ARBA" id="ARBA00022741"/>
    </source>
</evidence>
<dbReference type="SUPFAM" id="SSF52374">
    <property type="entry name" value="Nucleotidylyl transferase"/>
    <property type="match status" value="1"/>
</dbReference>
<accession>A0A1H3C4I4</accession>
<dbReference type="InterPro" id="IPR001412">
    <property type="entry name" value="aa-tRNA-synth_I_CS"/>
</dbReference>
<sequence length="563" mass="65256">MEVEIWKFSAFGGEKFHHKNDEEVKVVKNYLVTATPPTTNGDLHVGHLSGPYLAGDVFTRFQKMLGHQVTFQSSGDDHQSYIVTTSNKLGTTPNQLVKEKTKGILSTLQAVNIEMDIFTNSLGNRDHIRFVQNLFLIMYEKGLFQEKKEPIYCCDHCDKLLFESHIKGKCPYCFENASGNLCEACGRINRPVDLYDPKCSTCDSTPRLTQYTGLFFPIDKYRSALKSFYSSRKSWRPHLKALCNWLTSHPIPDYPVTYPSDWGIQVPVPKFEDQTINVWFEMYPGHLRTAMNYAQDEQIDLKLTNSHTTFVQFLGYDNSFFNAVLHLTTALALDGEYLYPDHIITNEFYLLENEKFSTSRSHAIWGQDIVKEIQPDYLRYHLCRTNPEVMQTNFSYKELELTISYELEPIVSTIKNFISILQVDKYHKLILEKESIDLHAIGYYQSCKQGLESNCHIDNFSLQRASAALHNYLKSVVYYFERSVLPMRNIDQKTYKNRLTSIGYLFYGLVYFSAPIMPDFSKELSKIFGVDETELYWSDLEEFNHVLLDCDNTCLYVTSNEMI</sequence>
<dbReference type="EMBL" id="FNNQ01000020">
    <property type="protein sequence ID" value="SDX49016.1"/>
    <property type="molecule type" value="Genomic_DNA"/>
</dbReference>
<evidence type="ECO:0000256" key="4">
    <source>
        <dbReference type="ARBA" id="ARBA00022917"/>
    </source>
</evidence>
<evidence type="ECO:0000256" key="6">
    <source>
        <dbReference type="ARBA" id="ARBA00047364"/>
    </source>
</evidence>
<comment type="similarity">
    <text evidence="7">Belongs to the class-I aminoacyl-tRNA synthetase family.</text>
</comment>
<name>A0A1H3C4I4_9BACL</name>
<evidence type="ECO:0000256" key="5">
    <source>
        <dbReference type="ARBA" id="ARBA00023146"/>
    </source>
</evidence>
<evidence type="ECO:0000256" key="1">
    <source>
        <dbReference type="ARBA" id="ARBA00022598"/>
    </source>
</evidence>
<gene>
    <name evidence="9" type="ORF">SAMN05444487_1205</name>
</gene>
<evidence type="ECO:0000256" key="7">
    <source>
        <dbReference type="RuleBase" id="RU363039"/>
    </source>
</evidence>
<dbReference type="InterPro" id="IPR023458">
    <property type="entry name" value="Met-tRNA_ligase_1"/>
</dbReference>
<dbReference type="GO" id="GO:0005524">
    <property type="term" value="F:ATP binding"/>
    <property type="evidence" value="ECO:0007669"/>
    <property type="project" value="UniProtKB-KW"/>
</dbReference>
<keyword evidence="4 7" id="KW-0648">Protein biosynthesis</keyword>
<dbReference type="Proteomes" id="UP000198534">
    <property type="component" value="Unassembled WGS sequence"/>
</dbReference>
<keyword evidence="5 7" id="KW-0030">Aminoacyl-tRNA synthetase</keyword>
<reference evidence="9 10" key="1">
    <citation type="submission" date="2016-10" db="EMBL/GenBank/DDBJ databases">
        <authorList>
            <person name="de Groot N.N."/>
        </authorList>
    </citation>
    <scope>NUCLEOTIDE SEQUENCE [LARGE SCALE GENOMIC DNA]</scope>
    <source>
        <strain evidence="9 10">DSM 45610</strain>
    </source>
</reference>
<dbReference type="InterPro" id="IPR014729">
    <property type="entry name" value="Rossmann-like_a/b/a_fold"/>
</dbReference>
<dbReference type="AlphaFoldDB" id="A0A1H3C4I4"/>
<evidence type="ECO:0000256" key="3">
    <source>
        <dbReference type="ARBA" id="ARBA00022840"/>
    </source>
</evidence>
<dbReference type="GO" id="GO:0006431">
    <property type="term" value="P:methionyl-tRNA aminoacylation"/>
    <property type="evidence" value="ECO:0007669"/>
    <property type="project" value="TreeGrafter"/>
</dbReference>
<dbReference type="SUPFAM" id="SSF57770">
    <property type="entry name" value="Methionyl-tRNA synthetase (MetRS), Zn-domain"/>
    <property type="match status" value="1"/>
</dbReference>
<dbReference type="GO" id="GO:0005829">
    <property type="term" value="C:cytosol"/>
    <property type="evidence" value="ECO:0007669"/>
    <property type="project" value="TreeGrafter"/>
</dbReference>
<protein>
    <submittedName>
        <fullName evidence="9">Methionyl-tRNA synthetase</fullName>
    </submittedName>
</protein>
<evidence type="ECO:0000313" key="9">
    <source>
        <dbReference type="EMBL" id="SDX49016.1"/>
    </source>
</evidence>
<keyword evidence="1 7" id="KW-0436">Ligase</keyword>
<dbReference type="GO" id="GO:0004825">
    <property type="term" value="F:methionine-tRNA ligase activity"/>
    <property type="evidence" value="ECO:0007669"/>
    <property type="project" value="UniProtKB-EC"/>
</dbReference>
<dbReference type="PANTHER" id="PTHR45765">
    <property type="entry name" value="METHIONINE--TRNA LIGASE"/>
    <property type="match status" value="1"/>
</dbReference>
<dbReference type="PROSITE" id="PS00178">
    <property type="entry name" value="AA_TRNA_LIGASE_I"/>
    <property type="match status" value="1"/>
</dbReference>
<organism evidence="9 10">
    <name type="scientific">Marininema mesophilum</name>
    <dbReference type="NCBI Taxonomy" id="1048340"/>
    <lineage>
        <taxon>Bacteria</taxon>
        <taxon>Bacillati</taxon>
        <taxon>Bacillota</taxon>
        <taxon>Bacilli</taxon>
        <taxon>Bacillales</taxon>
        <taxon>Thermoactinomycetaceae</taxon>
        <taxon>Marininema</taxon>
    </lineage>
</organism>
<evidence type="ECO:0000313" key="10">
    <source>
        <dbReference type="Proteomes" id="UP000198534"/>
    </source>
</evidence>
<dbReference type="Pfam" id="PF09334">
    <property type="entry name" value="tRNA-synt_1g"/>
    <property type="match status" value="1"/>
</dbReference>
<dbReference type="Gene3D" id="3.40.50.620">
    <property type="entry name" value="HUPs"/>
    <property type="match status" value="1"/>
</dbReference>